<keyword evidence="1" id="KW-0175">Coiled coil</keyword>
<organism evidence="4">
    <name type="scientific">Tanacetum cinerariifolium</name>
    <name type="common">Dalmatian daisy</name>
    <name type="synonym">Chrysanthemum cinerariifolium</name>
    <dbReference type="NCBI Taxonomy" id="118510"/>
    <lineage>
        <taxon>Eukaryota</taxon>
        <taxon>Viridiplantae</taxon>
        <taxon>Streptophyta</taxon>
        <taxon>Embryophyta</taxon>
        <taxon>Tracheophyta</taxon>
        <taxon>Spermatophyta</taxon>
        <taxon>Magnoliopsida</taxon>
        <taxon>eudicotyledons</taxon>
        <taxon>Gunneridae</taxon>
        <taxon>Pentapetalae</taxon>
        <taxon>asterids</taxon>
        <taxon>campanulids</taxon>
        <taxon>Asterales</taxon>
        <taxon>Asteraceae</taxon>
        <taxon>Asteroideae</taxon>
        <taxon>Anthemideae</taxon>
        <taxon>Anthemidinae</taxon>
        <taxon>Tanacetum</taxon>
    </lineage>
</organism>
<comment type="caution">
    <text evidence="4">The sequence shown here is derived from an EMBL/GenBank/DDBJ whole genome shotgun (WGS) entry which is preliminary data.</text>
</comment>
<proteinExistence type="predicted"/>
<dbReference type="Pfam" id="PF24626">
    <property type="entry name" value="SH3_Tf2-1"/>
    <property type="match status" value="1"/>
</dbReference>
<feature type="coiled-coil region" evidence="1">
    <location>
        <begin position="37"/>
        <end position="71"/>
    </location>
</feature>
<feature type="region of interest" description="Disordered" evidence="2">
    <location>
        <begin position="82"/>
        <end position="110"/>
    </location>
</feature>
<keyword evidence="4" id="KW-0808">Transferase</keyword>
<dbReference type="PANTHER" id="PTHR46148:SF59">
    <property type="entry name" value="NUCLEOTIDYLTRANSFERASE, RIBONUCLEASE H"/>
    <property type="match status" value="1"/>
</dbReference>
<dbReference type="PANTHER" id="PTHR46148">
    <property type="entry name" value="CHROMO DOMAIN-CONTAINING PROTEIN"/>
    <property type="match status" value="1"/>
</dbReference>
<sequence length="325" mass="37032">MVKSSSSSKNEVFDDSFCSTSYKKNTESLNTKITKLSEKLSDSKTILTNELEELKKEKEGLESKLTGFESAAKDLDTLLQSQRSDKNKEYKNNSSDLQNSNSSVSEHGESLESIMSKPMIKFVKAADCADVKTNKVKAARKPFVKYAEMYRNTHKSLKFDHLAYNCGLWVEKGQSWPKNNYTYKSMSPRTVFRNTGRTSISKSMEFQVGDRVMLKVLPWKGVVRFGKRGKLNPKYVGPFKVLEKVGSVAYKLELPQEQIHFAEEPVEIMDQEVKRLKRSLSQFSRFDGTLGEVLSSRGNVRINSGRSIRISSQKSHRRQVPRLKP</sequence>
<keyword evidence="4" id="KW-0548">Nucleotidyltransferase</keyword>
<dbReference type="AlphaFoldDB" id="A0A6L2KPE9"/>
<dbReference type="InterPro" id="IPR056924">
    <property type="entry name" value="SH3_Tf2-1"/>
</dbReference>
<evidence type="ECO:0000256" key="1">
    <source>
        <dbReference type="SAM" id="Coils"/>
    </source>
</evidence>
<evidence type="ECO:0000313" key="4">
    <source>
        <dbReference type="EMBL" id="GEU50617.1"/>
    </source>
</evidence>
<accession>A0A6L2KPE9</accession>
<dbReference type="GO" id="GO:0003964">
    <property type="term" value="F:RNA-directed DNA polymerase activity"/>
    <property type="evidence" value="ECO:0007669"/>
    <property type="project" value="UniProtKB-KW"/>
</dbReference>
<gene>
    <name evidence="4" type="ORF">Tci_022595</name>
</gene>
<feature type="domain" description="Tf2-1-like SH3-like" evidence="3">
    <location>
        <begin position="209"/>
        <end position="257"/>
    </location>
</feature>
<reference evidence="4" key="1">
    <citation type="journal article" date="2019" name="Sci. Rep.">
        <title>Draft genome of Tanacetum cinerariifolium, the natural source of mosquito coil.</title>
        <authorList>
            <person name="Yamashiro T."/>
            <person name="Shiraishi A."/>
            <person name="Satake H."/>
            <person name="Nakayama K."/>
        </authorList>
    </citation>
    <scope>NUCLEOTIDE SEQUENCE</scope>
</reference>
<name>A0A6L2KPE9_TANCI</name>
<evidence type="ECO:0000259" key="3">
    <source>
        <dbReference type="Pfam" id="PF24626"/>
    </source>
</evidence>
<feature type="compositionally biased region" description="Low complexity" evidence="2">
    <location>
        <begin position="92"/>
        <end position="105"/>
    </location>
</feature>
<evidence type="ECO:0000256" key="2">
    <source>
        <dbReference type="SAM" id="MobiDB-lite"/>
    </source>
</evidence>
<dbReference type="EMBL" id="BKCJ010002741">
    <property type="protein sequence ID" value="GEU50617.1"/>
    <property type="molecule type" value="Genomic_DNA"/>
</dbReference>
<protein>
    <submittedName>
        <fullName evidence="4">Putative reverse transcriptase domain-containing protein</fullName>
    </submittedName>
</protein>
<keyword evidence="4" id="KW-0695">RNA-directed DNA polymerase</keyword>